<sequence length="170" mass="19659">MVKRIIGGFFLLIILLWLLAPKQELYYLLEKELKKNDIIISNETIKDKWYGLEIIDADVYVKGAKMAEVSELDLNIFFLYNTLSVKNIHVNKAMEKVAPKSIEEIKIQYSIANPLNIEVSGKGSFGVLDGNVSLRDRHILIKFPVAKDIKSFKKFLKKDKTGEWKYETNY</sequence>
<name>A0A1W1D115_9ZZZZ</name>
<reference evidence="1" key="1">
    <citation type="submission" date="2016-10" db="EMBL/GenBank/DDBJ databases">
        <authorList>
            <person name="de Groot N.N."/>
        </authorList>
    </citation>
    <scope>NUCLEOTIDE SEQUENCE</scope>
</reference>
<gene>
    <name evidence="1" type="ORF">MNB_SV-13-1779</name>
</gene>
<accession>A0A1W1D115</accession>
<organism evidence="1">
    <name type="scientific">hydrothermal vent metagenome</name>
    <dbReference type="NCBI Taxonomy" id="652676"/>
    <lineage>
        <taxon>unclassified sequences</taxon>
        <taxon>metagenomes</taxon>
        <taxon>ecological metagenomes</taxon>
    </lineage>
</organism>
<protein>
    <submittedName>
        <fullName evidence="1">Uncharacterized protein</fullName>
    </submittedName>
</protein>
<evidence type="ECO:0000313" key="1">
    <source>
        <dbReference type="EMBL" id="SFV71798.1"/>
    </source>
</evidence>
<dbReference type="AlphaFoldDB" id="A0A1W1D115"/>
<dbReference type="EMBL" id="FPHM01000316">
    <property type="protein sequence ID" value="SFV71798.1"/>
    <property type="molecule type" value="Genomic_DNA"/>
</dbReference>
<proteinExistence type="predicted"/>